<dbReference type="InterPro" id="IPR025557">
    <property type="entry name" value="DUF4282"/>
</dbReference>
<gene>
    <name evidence="8" type="ORF">C4A13_03509</name>
    <name evidence="5" type="ORF">HV018_03950</name>
    <name evidence="2" type="ORF">HV245_07180</name>
    <name evidence="7" type="ORF">HV276_04175</name>
    <name evidence="6" type="ORF">HV284_10165</name>
    <name evidence="4" type="ORF">KJE03_10465</name>
    <name evidence="9" type="ORF">NCTC8196_00936</name>
    <name evidence="3" type="ORF">NVV43_09165</name>
</gene>
<evidence type="ECO:0000313" key="3">
    <source>
        <dbReference type="EMBL" id="MCR6675778.1"/>
    </source>
</evidence>
<evidence type="ECO:0000313" key="13">
    <source>
        <dbReference type="Proteomes" id="UP000512115"/>
    </source>
</evidence>
<evidence type="ECO:0000313" key="6">
    <source>
        <dbReference type="EMBL" id="QLV01412.1"/>
    </source>
</evidence>
<feature type="transmembrane region" description="Helical" evidence="1">
    <location>
        <begin position="40"/>
        <end position="65"/>
    </location>
</feature>
<evidence type="ECO:0000313" key="4">
    <source>
        <dbReference type="EMBL" id="MDQ9293904.1"/>
    </source>
</evidence>
<evidence type="ECO:0000256" key="1">
    <source>
        <dbReference type="SAM" id="Phobius"/>
    </source>
</evidence>
<reference evidence="12 13" key="3">
    <citation type="submission" date="2020-06" db="EMBL/GenBank/DDBJ databases">
        <title>REHAB project genomes.</title>
        <authorList>
            <person name="Shaw L.P."/>
        </authorList>
    </citation>
    <scope>NUCLEOTIDE SEQUENCE [LARGE SCALE GENOMIC DNA]</scope>
    <source>
        <strain evidence="5 12">RHB42-C09</strain>
        <strain evidence="2 15">RHBSTW-00604</strain>
        <strain evidence="7 14">RHBSTW-00777</strain>
        <strain evidence="6 13">RHBSTW-00814</strain>
    </source>
</reference>
<evidence type="ECO:0000313" key="7">
    <source>
        <dbReference type="EMBL" id="QLX28960.1"/>
    </source>
</evidence>
<dbReference type="EMBL" id="JANPXH010000006">
    <property type="protein sequence ID" value="MCR6675778.1"/>
    <property type="molecule type" value="Genomic_DNA"/>
</dbReference>
<evidence type="ECO:0000313" key="9">
    <source>
        <dbReference type="EMBL" id="VED74189.1"/>
    </source>
</evidence>
<proteinExistence type="predicted"/>
<dbReference type="Proteomes" id="UP001206878">
    <property type="component" value="Unassembled WGS sequence"/>
</dbReference>
<protein>
    <submittedName>
        <fullName evidence="2">DUF4282 domain-containing protein</fullName>
    </submittedName>
</protein>
<name>A0A2B7MH12_9ESCH</name>
<dbReference type="EMBL" id="LR134270">
    <property type="protein sequence ID" value="VED74189.1"/>
    <property type="molecule type" value="Genomic_DNA"/>
</dbReference>
<dbReference type="EMBL" id="CP058207">
    <property type="protein sequence ID" value="QLP25897.1"/>
    <property type="molecule type" value="Genomic_DNA"/>
</dbReference>
<dbReference type="Proteomes" id="UP000512146">
    <property type="component" value="Chromosome"/>
</dbReference>
<dbReference type="EMBL" id="JAHCRT010000006">
    <property type="protein sequence ID" value="MDQ9293904.1"/>
    <property type="molecule type" value="Genomic_DNA"/>
</dbReference>
<dbReference type="KEGG" id="ema:C1192_11995"/>
<evidence type="ECO:0000313" key="12">
    <source>
        <dbReference type="Proteomes" id="UP000510862"/>
    </source>
</evidence>
<evidence type="ECO:0000313" key="8">
    <source>
        <dbReference type="EMBL" id="RDR26492.1"/>
    </source>
</evidence>
<evidence type="ECO:0000313" key="11">
    <source>
        <dbReference type="Proteomes" id="UP000277464"/>
    </source>
</evidence>
<accession>A0A2B7MH12</accession>
<keyword evidence="1" id="KW-0812">Transmembrane</keyword>
<feature type="transmembrane region" description="Helical" evidence="1">
    <location>
        <begin position="12"/>
        <end position="34"/>
    </location>
</feature>
<evidence type="ECO:0000313" key="15">
    <source>
        <dbReference type="Proteomes" id="UP000518474"/>
    </source>
</evidence>
<organism evidence="8 10">
    <name type="scientific">Escherichia marmotae</name>
    <dbReference type="NCBI Taxonomy" id="1499973"/>
    <lineage>
        <taxon>Bacteria</taxon>
        <taxon>Pseudomonadati</taxon>
        <taxon>Pseudomonadota</taxon>
        <taxon>Gammaproteobacteria</taxon>
        <taxon>Enterobacterales</taxon>
        <taxon>Enterobacteriaceae</taxon>
        <taxon>Escherichia</taxon>
    </lineage>
</organism>
<dbReference type="EMBL" id="JABXPT010000002">
    <property type="protein sequence ID" value="MBA7897969.1"/>
    <property type="molecule type" value="Genomic_DNA"/>
</dbReference>
<dbReference type="GeneID" id="86945116"/>
<evidence type="ECO:0000313" key="14">
    <source>
        <dbReference type="Proteomes" id="UP000512146"/>
    </source>
</evidence>
<dbReference type="RefSeq" id="WP_000644312.1">
    <property type="nucleotide sequence ID" value="NZ_ADKG01000002.1"/>
</dbReference>
<evidence type="ECO:0000313" key="5">
    <source>
        <dbReference type="EMBL" id="QLP25897.1"/>
    </source>
</evidence>
<keyword evidence="1" id="KW-0472">Membrane</keyword>
<keyword evidence="16" id="KW-1185">Reference proteome</keyword>
<dbReference type="Proteomes" id="UP000512115">
    <property type="component" value="Chromosome"/>
</dbReference>
<dbReference type="Proteomes" id="UP001235723">
    <property type="component" value="Unassembled WGS sequence"/>
</dbReference>
<accession>A0A370V6M9</accession>
<dbReference type="Proteomes" id="UP000510862">
    <property type="component" value="Chromosome"/>
</dbReference>
<evidence type="ECO:0000313" key="2">
    <source>
        <dbReference type="EMBL" id="MBA7897969.1"/>
    </source>
</evidence>
<dbReference type="EMBL" id="CP056165">
    <property type="protein sequence ID" value="QLX28960.1"/>
    <property type="molecule type" value="Genomic_DNA"/>
</dbReference>
<dbReference type="Proteomes" id="UP000254454">
    <property type="component" value="Unassembled WGS sequence"/>
</dbReference>
<reference evidence="9 11" key="2">
    <citation type="submission" date="2018-12" db="EMBL/GenBank/DDBJ databases">
        <authorList>
            <consortium name="Pathogen Informatics"/>
        </authorList>
    </citation>
    <scope>NUCLEOTIDE SEQUENCE [LARGE SCALE GENOMIC DNA]</scope>
    <source>
        <strain evidence="9 11">NCTC8196</strain>
    </source>
</reference>
<dbReference type="Proteomes" id="UP000518474">
    <property type="component" value="Unassembled WGS sequence"/>
</dbReference>
<dbReference type="EMBL" id="QONO01000100">
    <property type="protein sequence ID" value="RDR26492.1"/>
    <property type="molecule type" value="Genomic_DNA"/>
</dbReference>
<keyword evidence="1" id="KW-1133">Transmembrane helix</keyword>
<reference evidence="4 16" key="4">
    <citation type="submission" date="2021-05" db="EMBL/GenBank/DDBJ databases">
        <title>Genome sequence of E. marmotae isolates.</title>
        <authorList>
            <person name="Binsker U."/>
            <person name="Hammerl J.A."/>
        </authorList>
    </citation>
    <scope>NUCLEOTIDE SEQUENCE [LARGE SCALE GENOMIC DNA]</scope>
    <source>
        <strain evidence="4 16">21-MO00586</strain>
    </source>
</reference>
<dbReference type="Pfam" id="PF14110">
    <property type="entry name" value="DUF4282"/>
    <property type="match status" value="1"/>
</dbReference>
<dbReference type="AlphaFoldDB" id="A0A2B7MH12"/>
<reference evidence="8 10" key="1">
    <citation type="submission" date="2018-06" db="EMBL/GenBank/DDBJ databases">
        <title>Recombination Drives Gene Content and Phenotype Evolution in Wild Type E. coli Strains.</title>
        <authorList>
            <person name="Field C.M."/>
            <person name="Silander O.K."/>
            <person name="Van Nimwegen E."/>
        </authorList>
    </citation>
    <scope>NUCLEOTIDE SEQUENCE [LARGE SCALE GENOMIC DNA]</scope>
    <source>
        <strain evidence="8 10">SC344</strain>
    </source>
</reference>
<dbReference type="EMBL" id="CP056159">
    <property type="protein sequence ID" value="QLV01412.1"/>
    <property type="molecule type" value="Genomic_DNA"/>
</dbReference>
<sequence>MKAILGFDHLLMPRVLVFFYWLAMVLTLIGGVFSIFSGNIILGVAYTVIGLISCRMTFELIMIAFKNNEYLRRIAESVSKNSAE</sequence>
<evidence type="ECO:0000313" key="16">
    <source>
        <dbReference type="Proteomes" id="UP001235723"/>
    </source>
</evidence>
<evidence type="ECO:0000313" key="10">
    <source>
        <dbReference type="Proteomes" id="UP000254454"/>
    </source>
</evidence>
<reference evidence="3" key="5">
    <citation type="submission" date="2022-07" db="EMBL/GenBank/DDBJ databases">
        <title>Diversity of ethanolamine utilization by human commensal Escherichia coli.</title>
        <authorList>
            <person name="Jubelin G."/>
        </authorList>
    </citation>
    <scope>NUCLEOTIDE SEQUENCE</scope>
    <source>
        <strain evidence="3">S1</strain>
    </source>
</reference>
<dbReference type="Proteomes" id="UP000277464">
    <property type="component" value="Chromosome"/>
</dbReference>